<dbReference type="PANTHER" id="PTHR42915:SF1">
    <property type="entry name" value="PEPTIDOGLYCAN BETA-N-ACETYLMURAMIDASE NAMZ"/>
    <property type="match status" value="1"/>
</dbReference>
<dbReference type="InterPro" id="IPR048503">
    <property type="entry name" value="NamZ_C"/>
</dbReference>
<dbReference type="InterPro" id="IPR048502">
    <property type="entry name" value="NamZ_N"/>
</dbReference>
<proteinExistence type="predicted"/>
<comment type="caution">
    <text evidence="3">The sequence shown here is derived from an EMBL/GenBank/DDBJ whole genome shotgun (WGS) entry which is preliminary data.</text>
</comment>
<dbReference type="EMBL" id="JBHTIB010000014">
    <property type="protein sequence ID" value="MFD0836884.1"/>
    <property type="molecule type" value="Genomic_DNA"/>
</dbReference>
<keyword evidence="4" id="KW-1185">Reference proteome</keyword>
<evidence type="ECO:0000259" key="2">
    <source>
        <dbReference type="Pfam" id="PF20732"/>
    </source>
</evidence>
<dbReference type="Pfam" id="PF20732">
    <property type="entry name" value="NamZ_C"/>
    <property type="match status" value="1"/>
</dbReference>
<dbReference type="Proteomes" id="UP001597011">
    <property type="component" value="Unassembled WGS sequence"/>
</dbReference>
<dbReference type="RefSeq" id="WP_379943291.1">
    <property type="nucleotide sequence ID" value="NZ_JBHTIB010000014.1"/>
</dbReference>
<feature type="domain" description="Peptidoglycan beta-N-acetylmuramidase NamZ N-terminal" evidence="1">
    <location>
        <begin position="73"/>
        <end position="285"/>
    </location>
</feature>
<dbReference type="Gene3D" id="3.90.1150.140">
    <property type="match status" value="1"/>
</dbReference>
<feature type="domain" description="Peptidoglycan beta-N-acetylmuramidase NamZ C-terminal" evidence="2">
    <location>
        <begin position="290"/>
        <end position="427"/>
    </location>
</feature>
<evidence type="ECO:0000259" key="1">
    <source>
        <dbReference type="Pfam" id="PF07075"/>
    </source>
</evidence>
<accession>A0ABW3BVC9</accession>
<evidence type="ECO:0000313" key="4">
    <source>
        <dbReference type="Proteomes" id="UP001597011"/>
    </source>
</evidence>
<dbReference type="InterPro" id="IPR008302">
    <property type="entry name" value="NamZ"/>
</dbReference>
<dbReference type="Gene3D" id="3.40.50.12170">
    <property type="entry name" value="Uncharacterised protein PF07075, DUF1343"/>
    <property type="match status" value="1"/>
</dbReference>
<sequence length="428" mass="47859">MRINVFKNTVLLFVLVMISCGNFSKKKVDGLKSENGSQITVSDDPKPKTENLEITVGANQTEAYLPLLKGKRVGIVANQTSVIFKSNSGTKSKNQDSKHTHLVDSLLKLKITINSVFAPEHGFRGTADAGEHIKDGIDTKTGVPIISLYGDNKKPKPEQLKNLDIIIFDIQDVGARFYTYISSLHYVMEACAEANIPVLILDRPNPNGHYIDGPILEMEHKSFVGMHPIPIVHGMTIGEYAQMINGEKWLKNGAQCHLKVIPVKNYTHQMKYSLPIKPSPNLPNDKSINLYASLCFFEGTNVSVGRGTDKQFQIFGSPFLDSTIFKFKFTPKPNEGAKYPPHQDKVCYGMDLTTTEHLNGIHLNWLISAYNGTAKKSEFFNAFFTKLAGSKTLQQQIENGMLEKDIKASWQPGLETFKKTRTPYLLYK</sequence>
<gene>
    <name evidence="3" type="ORF">ACFQ0I_13985</name>
</gene>
<protein>
    <submittedName>
        <fullName evidence="3">Exo-beta-N-acetylmuramidase NamZ domain-containing protein</fullName>
    </submittedName>
</protein>
<dbReference type="PANTHER" id="PTHR42915">
    <property type="entry name" value="HYPOTHETICAL 460 KDA PROTEIN IN FEUA-SIGW INTERGENIC REGION [PRECURSOR]"/>
    <property type="match status" value="1"/>
</dbReference>
<dbReference type="Pfam" id="PF07075">
    <property type="entry name" value="NamZ_N"/>
    <property type="match status" value="1"/>
</dbReference>
<evidence type="ECO:0000313" key="3">
    <source>
        <dbReference type="EMBL" id="MFD0836884.1"/>
    </source>
</evidence>
<organism evidence="3 4">
    <name type="scientific">Mariniflexile aquimaris</name>
    <dbReference type="NCBI Taxonomy" id="881009"/>
    <lineage>
        <taxon>Bacteria</taxon>
        <taxon>Pseudomonadati</taxon>
        <taxon>Bacteroidota</taxon>
        <taxon>Flavobacteriia</taxon>
        <taxon>Flavobacteriales</taxon>
        <taxon>Flavobacteriaceae</taxon>
        <taxon>Mariniflexile</taxon>
    </lineage>
</organism>
<reference evidence="4" key="1">
    <citation type="journal article" date="2019" name="Int. J. Syst. Evol. Microbiol.">
        <title>The Global Catalogue of Microorganisms (GCM) 10K type strain sequencing project: providing services to taxonomists for standard genome sequencing and annotation.</title>
        <authorList>
            <consortium name="The Broad Institute Genomics Platform"/>
            <consortium name="The Broad Institute Genome Sequencing Center for Infectious Disease"/>
            <person name="Wu L."/>
            <person name="Ma J."/>
        </authorList>
    </citation>
    <scope>NUCLEOTIDE SEQUENCE [LARGE SCALE GENOMIC DNA]</scope>
    <source>
        <strain evidence="4">CCUG 60529</strain>
    </source>
</reference>
<name>A0ABW3BVC9_9FLAO</name>
<dbReference type="PIRSF" id="PIRSF016719">
    <property type="entry name" value="UCP016719"/>
    <property type="match status" value="1"/>
</dbReference>
<dbReference type="PROSITE" id="PS51257">
    <property type="entry name" value="PROKAR_LIPOPROTEIN"/>
    <property type="match status" value="1"/>
</dbReference>